<name>W7T974_9STRA</name>
<keyword evidence="3" id="KW-1185">Reference proteome</keyword>
<dbReference type="Pfam" id="PF22936">
    <property type="entry name" value="Pol_BBD"/>
    <property type="match status" value="1"/>
</dbReference>
<comment type="caution">
    <text evidence="2">The sequence shown here is derived from an EMBL/GenBank/DDBJ whole genome shotgun (WGS) entry which is preliminary data.</text>
</comment>
<dbReference type="AlphaFoldDB" id="W7T974"/>
<evidence type="ECO:0000313" key="3">
    <source>
        <dbReference type="Proteomes" id="UP000019335"/>
    </source>
</evidence>
<evidence type="ECO:0000313" key="2">
    <source>
        <dbReference type="EMBL" id="EWM20038.1"/>
    </source>
</evidence>
<dbReference type="OrthoDB" id="413361at2759"/>
<proteinExistence type="predicted"/>
<protein>
    <recommendedName>
        <fullName evidence="1">Retrovirus-related Pol polyprotein from transposon TNT 1-94-like beta-barrel domain-containing protein</fullName>
    </recommendedName>
</protein>
<dbReference type="InterPro" id="IPR054722">
    <property type="entry name" value="PolX-like_BBD"/>
</dbReference>
<accession>W7T974</accession>
<feature type="domain" description="Retrovirus-related Pol polyprotein from transposon TNT 1-94-like beta-barrel" evidence="1">
    <location>
        <begin position="175"/>
        <end position="243"/>
    </location>
</feature>
<reference evidence="2 3" key="1">
    <citation type="journal article" date="2014" name="Mol. Plant">
        <title>Chromosome Scale Genome Assembly and Transcriptome Profiling of Nannochloropsis gaditana in Nitrogen Depletion.</title>
        <authorList>
            <person name="Corteggiani Carpinelli E."/>
            <person name="Telatin A."/>
            <person name="Vitulo N."/>
            <person name="Forcato C."/>
            <person name="D'Angelo M."/>
            <person name="Schiavon R."/>
            <person name="Vezzi A."/>
            <person name="Giacometti G.M."/>
            <person name="Morosinotto T."/>
            <person name="Valle G."/>
        </authorList>
    </citation>
    <scope>NUCLEOTIDE SEQUENCE [LARGE SCALE GENOMIC DNA]</scope>
    <source>
        <strain evidence="2 3">B-31</strain>
    </source>
</reference>
<sequence>MSEFSLLSFSENGDPGETFEAAEELARKVKNRFQMIIDESMLLTHLINKIPSAYGMVKVSLETQDLMSYSNLKSKMSNHFVTNLANKVKDDQCLAVNFNGYCNWCRKYGHKEIECLVKKNGGGRAGPPNNGNKLGRADHWGNECPKNKTEHSYTCLLATKDVSGNLKHRQVTSVMVDSGATSHMKRDTEGLVNIRRHYGHVYVANGEKLEVRYIGDWLIEVKHSDGTIKGVMFKDVIVVPKKSRFIIHG</sequence>
<organism evidence="2 3">
    <name type="scientific">Nannochloropsis gaditana</name>
    <dbReference type="NCBI Taxonomy" id="72520"/>
    <lineage>
        <taxon>Eukaryota</taxon>
        <taxon>Sar</taxon>
        <taxon>Stramenopiles</taxon>
        <taxon>Ochrophyta</taxon>
        <taxon>Eustigmatophyceae</taxon>
        <taxon>Eustigmatales</taxon>
        <taxon>Monodopsidaceae</taxon>
        <taxon>Nannochloropsis</taxon>
    </lineage>
</organism>
<dbReference type="EMBL" id="AZIL01003442">
    <property type="protein sequence ID" value="EWM20038.1"/>
    <property type="molecule type" value="Genomic_DNA"/>
</dbReference>
<gene>
    <name evidence="2" type="ORF">Naga_102151g1</name>
</gene>
<evidence type="ECO:0000259" key="1">
    <source>
        <dbReference type="Pfam" id="PF22936"/>
    </source>
</evidence>
<dbReference type="Proteomes" id="UP000019335">
    <property type="component" value="Unassembled WGS sequence"/>
</dbReference>